<reference evidence="2" key="1">
    <citation type="submission" date="2019-02" db="EMBL/GenBank/DDBJ databases">
        <title>Complete genome sequence of Rhodoferax sp. Gr-4.</title>
        <authorList>
            <person name="Jin L."/>
        </authorList>
    </citation>
    <scope>NUCLEOTIDE SEQUENCE [LARGE SCALE GENOMIC DNA]</scope>
    <source>
        <strain evidence="2">Gr-4</strain>
    </source>
</reference>
<dbReference type="RefSeq" id="WP_142808352.1">
    <property type="nucleotide sequence ID" value="NZ_CP036282.1"/>
</dbReference>
<accession>A0A515EJT0</accession>
<dbReference type="AlphaFoldDB" id="A0A515EJT0"/>
<proteinExistence type="predicted"/>
<name>A0A515EJT0_9BURK</name>
<organism evidence="1 2">
    <name type="scientific">Rhodoferax aquaticus</name>
    <dbReference type="NCBI Taxonomy" id="2527691"/>
    <lineage>
        <taxon>Bacteria</taxon>
        <taxon>Pseudomonadati</taxon>
        <taxon>Pseudomonadota</taxon>
        <taxon>Betaproteobacteria</taxon>
        <taxon>Burkholderiales</taxon>
        <taxon>Comamonadaceae</taxon>
        <taxon>Rhodoferax</taxon>
    </lineage>
</organism>
<evidence type="ECO:0000313" key="1">
    <source>
        <dbReference type="EMBL" id="QDL52900.1"/>
    </source>
</evidence>
<gene>
    <name evidence="1" type="ORF">EXZ61_01205</name>
</gene>
<reference evidence="2" key="2">
    <citation type="journal article" date="2020" name="Int. J. Syst. Evol. Microbiol.">
        <title>Genomic insights into a novel species Rhodoferax aquaticus sp. nov., isolated from freshwater.</title>
        <authorList>
            <person name="Li T."/>
            <person name="Zhuo Y."/>
            <person name="Jin C.Z."/>
            <person name="Wu X."/>
            <person name="Ko S.R."/>
            <person name="Jin F.J."/>
            <person name="Ahn C.Y."/>
            <person name="Oh H.M."/>
            <person name="Lee H.G."/>
            <person name="Jin L."/>
        </authorList>
    </citation>
    <scope>NUCLEOTIDE SEQUENCE [LARGE SCALE GENOMIC DNA]</scope>
    <source>
        <strain evidence="2">Gr-4</strain>
    </source>
</reference>
<keyword evidence="2" id="KW-1185">Reference proteome</keyword>
<sequence>MTWHSRSMQLIGPRLLTVVVLVLVGHLLLLKPDLVLPQLKPIKHSENDLSIRLVTDNVLTVGVPHHDVTAPSTSAPRVIDAAPNSVASDGLPNPDVAGATDLKQVDGELNLAYELADIAGLDMRLGTMNLNLQVQSGSYVTRAVWHLGEDKWETTSSGVANDLFRPRYISGRTEPADLLQVSGDTQDQLSIVWSLRNQAKQSMSQSPSKLGQTWHYRVQFKSEAKLMYWQLESMDDLILPAGRFRAAKIGGVVDQANLAGITVWYAVDFDFLPIRIQSRDGDGRVQDLKLSTELERKLS</sequence>
<protein>
    <submittedName>
        <fullName evidence="1">DUF3108 domain-containing protein</fullName>
    </submittedName>
</protein>
<dbReference type="Proteomes" id="UP000317365">
    <property type="component" value="Chromosome"/>
</dbReference>
<dbReference type="EMBL" id="CP036282">
    <property type="protein sequence ID" value="QDL52900.1"/>
    <property type="molecule type" value="Genomic_DNA"/>
</dbReference>
<evidence type="ECO:0000313" key="2">
    <source>
        <dbReference type="Proteomes" id="UP000317365"/>
    </source>
</evidence>
<dbReference type="KEGG" id="rhg:EXZ61_01205"/>